<reference evidence="2 3" key="1">
    <citation type="journal article" date="2017" name="Poromechanics V (2013)">
        <title>Genomic Characterization of the Arsenic-Tolerant Actinobacterium, &lt;i&gt;Rhodococcus erythropolis&lt;/i&gt; S43.</title>
        <authorList>
            <person name="Retamal-Morales G."/>
            <person name="Mehnert M."/>
            <person name="Schwabe R."/>
            <person name="Tischler D."/>
            <person name="Schloemann M."/>
            <person name="Levican G.J."/>
        </authorList>
    </citation>
    <scope>NUCLEOTIDE SEQUENCE [LARGE SCALE GENOMIC DNA]</scope>
    <source>
        <strain evidence="2 3">S43</strain>
    </source>
</reference>
<dbReference type="InterPro" id="IPR041583">
    <property type="entry name" value="TetR_C_31"/>
</dbReference>
<comment type="caution">
    <text evidence="2">The sequence shown here is derived from an EMBL/GenBank/DDBJ whole genome shotgun (WGS) entry which is preliminary data.</text>
</comment>
<name>A0A0C3A2V9_RHOER</name>
<feature type="domain" description="Tetracyclin repressor-like C-terminal group 31" evidence="1">
    <location>
        <begin position="93"/>
        <end position="198"/>
    </location>
</feature>
<dbReference type="InterPro" id="IPR009057">
    <property type="entry name" value="Homeodomain-like_sf"/>
</dbReference>
<accession>A0A0C3A2V9</accession>
<dbReference type="Pfam" id="PF17940">
    <property type="entry name" value="TetR_C_31"/>
    <property type="match status" value="1"/>
</dbReference>
<evidence type="ECO:0000259" key="1">
    <source>
        <dbReference type="Pfam" id="PF17940"/>
    </source>
</evidence>
<dbReference type="Proteomes" id="UP000325576">
    <property type="component" value="Unassembled WGS sequence"/>
</dbReference>
<evidence type="ECO:0000313" key="2">
    <source>
        <dbReference type="EMBL" id="KAB2583394.1"/>
    </source>
</evidence>
<gene>
    <name evidence="2" type="ORF">BS297_20885</name>
</gene>
<evidence type="ECO:0000313" key="3">
    <source>
        <dbReference type="Proteomes" id="UP000325576"/>
    </source>
</evidence>
<organism evidence="2 3">
    <name type="scientific">Rhodococcus erythropolis</name>
    <name type="common">Arthrobacter picolinophilus</name>
    <dbReference type="NCBI Taxonomy" id="1833"/>
    <lineage>
        <taxon>Bacteria</taxon>
        <taxon>Bacillati</taxon>
        <taxon>Actinomycetota</taxon>
        <taxon>Actinomycetes</taxon>
        <taxon>Mycobacteriales</taxon>
        <taxon>Nocardiaceae</taxon>
        <taxon>Rhodococcus</taxon>
        <taxon>Rhodococcus erythropolis group</taxon>
    </lineage>
</organism>
<dbReference type="Gene3D" id="1.10.357.10">
    <property type="entry name" value="Tetracycline Repressor, domain 2"/>
    <property type="match status" value="1"/>
</dbReference>
<dbReference type="RefSeq" id="WP_042953379.1">
    <property type="nucleotide sequence ID" value="NZ_JBNQFZ010000008.1"/>
</dbReference>
<sequence>MSTQAAGSHDRRELIANSAIRVIARDGVRALTHRVVDIEAGIPQGATSHHARTRLALIELIVNTLAERAIADAKQAAAFLNATAQGEHQLSISDLAGVITELVETLSDRRDDMKARYALVLELGDEPLLRRKLTTQSEVHAISREVTAILFDRAGLPSSDERVDELITLTDALVFHRTIIQENTSPESILAAYLRGVASLAGDLIGES</sequence>
<proteinExistence type="predicted"/>
<protein>
    <submittedName>
        <fullName evidence="2">TetR family transcriptional regulator</fullName>
    </submittedName>
</protein>
<dbReference type="AlphaFoldDB" id="A0A0C3A2V9"/>
<dbReference type="SUPFAM" id="SSF46689">
    <property type="entry name" value="Homeodomain-like"/>
    <property type="match status" value="1"/>
</dbReference>
<dbReference type="EMBL" id="MRBO01000562">
    <property type="protein sequence ID" value="KAB2583394.1"/>
    <property type="molecule type" value="Genomic_DNA"/>
</dbReference>